<sequence>MKISKKYLILIFVIGFQLTNAKSYYNREEVSKLETSSLLYQQKDSVLEKKYSEINELFNKKYYSKALTESLDFLNKLEKDDFESQYLIKNLIGTIYYNVGDEALSLKYHKEALKEISKARSYDKKVSNVFDYREAKSFHIIGSIYQRFEINDSLNLKPHLADSAKYYYKKVIRSASLNDQILDLKARTYSNLSGMYEIDSAFTLAEDYARKAIKIHRSRNNKLGEASAMNNLGNIYLSQKKYEKSRQIYFDAIELIKNQNSTKAINRKASLYYNLAWALRNLEDYKAYDNLEKFIEFSDQLRDDNMVEIIKQINGEYNVSKAKEEAEKKRILQAQRFWIFAGICVFIILSLTFYVILYYQRKRTLALRLANIDYEQKQKIDAVKSESQTRVLNATIDGKETERKEIAETLHDNVSALLSSANLHLQASRKHFKGNIPIEIYKSEQIINEASEKIRDLSHTLVSSILLKFGLTFAVKDIVDKYSNSSLQIDADVDMLRRFDQKFEIKTFNIIQEILNNVLKHSKASNAKISIKEDNDKLLIRITDDGIGFDKTKINLKDGLGINQIDARIRMMKGDFFIDSKKGFGTKVKIDLPIQEKETSISA</sequence>
<dbReference type="InterPro" id="IPR019734">
    <property type="entry name" value="TPR_rpt"/>
</dbReference>
<dbReference type="InterPro" id="IPR036890">
    <property type="entry name" value="HATPase_C_sf"/>
</dbReference>
<dbReference type="InterPro" id="IPR011712">
    <property type="entry name" value="Sig_transdc_His_kin_sub3_dim/P"/>
</dbReference>
<dbReference type="Gene3D" id="3.30.565.10">
    <property type="entry name" value="Histidine kinase-like ATPase, C-terminal domain"/>
    <property type="match status" value="1"/>
</dbReference>
<protein>
    <recommendedName>
        <fullName evidence="2">histidine kinase</fullName>
        <ecNumber evidence="2">2.7.13.3</ecNumber>
    </recommendedName>
</protein>
<dbReference type="Gene3D" id="1.25.40.10">
    <property type="entry name" value="Tetratricopeptide repeat domain"/>
    <property type="match status" value="1"/>
</dbReference>
<dbReference type="InterPro" id="IPR005467">
    <property type="entry name" value="His_kinase_dom"/>
</dbReference>
<dbReference type="SUPFAM" id="SSF55874">
    <property type="entry name" value="ATPase domain of HSP90 chaperone/DNA topoisomerase II/histidine kinase"/>
    <property type="match status" value="1"/>
</dbReference>
<dbReference type="SMART" id="SM00028">
    <property type="entry name" value="TPR"/>
    <property type="match status" value="4"/>
</dbReference>
<evidence type="ECO:0000256" key="1">
    <source>
        <dbReference type="ARBA" id="ARBA00000085"/>
    </source>
</evidence>
<keyword evidence="10" id="KW-0472">Membrane</keyword>
<evidence type="ECO:0000256" key="2">
    <source>
        <dbReference type="ARBA" id="ARBA00012438"/>
    </source>
</evidence>
<gene>
    <name evidence="12" type="ORF">ACFOWD_05735</name>
</gene>
<reference evidence="13" key="1">
    <citation type="journal article" date="2019" name="Int. J. Syst. Evol. Microbiol.">
        <title>The Global Catalogue of Microorganisms (GCM) 10K type strain sequencing project: providing services to taxonomists for standard genome sequencing and annotation.</title>
        <authorList>
            <consortium name="The Broad Institute Genomics Platform"/>
            <consortium name="The Broad Institute Genome Sequencing Center for Infectious Disease"/>
            <person name="Wu L."/>
            <person name="Ma J."/>
        </authorList>
    </citation>
    <scope>NUCLEOTIDE SEQUENCE [LARGE SCALE GENOMIC DNA]</scope>
    <source>
        <strain evidence="13">CECT 8655</strain>
    </source>
</reference>
<organism evidence="12 13">
    <name type="scientific">Polaribacter marinivivus</name>
    <dbReference type="NCBI Taxonomy" id="1524260"/>
    <lineage>
        <taxon>Bacteria</taxon>
        <taxon>Pseudomonadati</taxon>
        <taxon>Bacteroidota</taxon>
        <taxon>Flavobacteriia</taxon>
        <taxon>Flavobacteriales</taxon>
        <taxon>Flavobacteriaceae</taxon>
    </lineage>
</organism>
<dbReference type="InterPro" id="IPR050482">
    <property type="entry name" value="Sensor_HK_TwoCompSys"/>
</dbReference>
<evidence type="ECO:0000259" key="11">
    <source>
        <dbReference type="PROSITE" id="PS50109"/>
    </source>
</evidence>
<dbReference type="Pfam" id="PF13424">
    <property type="entry name" value="TPR_12"/>
    <property type="match status" value="1"/>
</dbReference>
<keyword evidence="9" id="KW-0802">TPR repeat</keyword>
<keyword evidence="7" id="KW-0067">ATP-binding</keyword>
<keyword evidence="8" id="KW-0902">Two-component regulatory system</keyword>
<dbReference type="Gene3D" id="1.20.5.1930">
    <property type="match status" value="1"/>
</dbReference>
<evidence type="ECO:0000256" key="8">
    <source>
        <dbReference type="ARBA" id="ARBA00023012"/>
    </source>
</evidence>
<dbReference type="SUPFAM" id="SSF48452">
    <property type="entry name" value="TPR-like"/>
    <property type="match status" value="1"/>
</dbReference>
<keyword evidence="3" id="KW-0597">Phosphoprotein</keyword>
<keyword evidence="4" id="KW-0808">Transferase</keyword>
<evidence type="ECO:0000256" key="6">
    <source>
        <dbReference type="ARBA" id="ARBA00022777"/>
    </source>
</evidence>
<dbReference type="PROSITE" id="PS50109">
    <property type="entry name" value="HIS_KIN"/>
    <property type="match status" value="1"/>
</dbReference>
<evidence type="ECO:0000256" key="3">
    <source>
        <dbReference type="ARBA" id="ARBA00022553"/>
    </source>
</evidence>
<dbReference type="PROSITE" id="PS50005">
    <property type="entry name" value="TPR"/>
    <property type="match status" value="1"/>
</dbReference>
<dbReference type="PANTHER" id="PTHR24421:SF10">
    <property type="entry name" value="NITRATE_NITRITE SENSOR PROTEIN NARQ"/>
    <property type="match status" value="1"/>
</dbReference>
<dbReference type="Pfam" id="PF02518">
    <property type="entry name" value="HATPase_c"/>
    <property type="match status" value="1"/>
</dbReference>
<dbReference type="EMBL" id="JBHSCY010000001">
    <property type="protein sequence ID" value="MFC4268400.1"/>
    <property type="molecule type" value="Genomic_DNA"/>
</dbReference>
<dbReference type="InterPro" id="IPR011990">
    <property type="entry name" value="TPR-like_helical_dom_sf"/>
</dbReference>
<dbReference type="Pfam" id="PF07730">
    <property type="entry name" value="HisKA_3"/>
    <property type="match status" value="1"/>
</dbReference>
<evidence type="ECO:0000256" key="10">
    <source>
        <dbReference type="SAM" id="Phobius"/>
    </source>
</evidence>
<dbReference type="EC" id="2.7.13.3" evidence="2"/>
<evidence type="ECO:0000313" key="13">
    <source>
        <dbReference type="Proteomes" id="UP001595826"/>
    </source>
</evidence>
<comment type="catalytic activity">
    <reaction evidence="1">
        <text>ATP + protein L-histidine = ADP + protein N-phospho-L-histidine.</text>
        <dbReference type="EC" id="2.7.13.3"/>
    </reaction>
</comment>
<evidence type="ECO:0000256" key="5">
    <source>
        <dbReference type="ARBA" id="ARBA00022741"/>
    </source>
</evidence>
<keyword evidence="6" id="KW-0418">Kinase</keyword>
<evidence type="ECO:0000256" key="4">
    <source>
        <dbReference type="ARBA" id="ARBA00022679"/>
    </source>
</evidence>
<keyword evidence="13" id="KW-1185">Reference proteome</keyword>
<proteinExistence type="predicted"/>
<keyword evidence="5" id="KW-0547">Nucleotide-binding</keyword>
<dbReference type="InterPro" id="IPR003594">
    <property type="entry name" value="HATPase_dom"/>
</dbReference>
<keyword evidence="10" id="KW-1133">Transmembrane helix</keyword>
<dbReference type="CDD" id="cd16917">
    <property type="entry name" value="HATPase_UhpB-NarQ-NarX-like"/>
    <property type="match status" value="1"/>
</dbReference>
<evidence type="ECO:0000256" key="9">
    <source>
        <dbReference type="PROSITE-ProRule" id="PRU00339"/>
    </source>
</evidence>
<accession>A0ABV8R7F2</accession>
<feature type="domain" description="Histidine kinase" evidence="11">
    <location>
        <begin position="405"/>
        <end position="596"/>
    </location>
</feature>
<dbReference type="Proteomes" id="UP001595826">
    <property type="component" value="Unassembled WGS sequence"/>
</dbReference>
<name>A0ABV8R7F2_9FLAO</name>
<dbReference type="RefSeq" id="WP_377408850.1">
    <property type="nucleotide sequence ID" value="NZ_JBHSCY010000001.1"/>
</dbReference>
<comment type="caution">
    <text evidence="12">The sequence shown here is derived from an EMBL/GenBank/DDBJ whole genome shotgun (WGS) entry which is preliminary data.</text>
</comment>
<dbReference type="PANTHER" id="PTHR24421">
    <property type="entry name" value="NITRATE/NITRITE SENSOR PROTEIN NARX-RELATED"/>
    <property type="match status" value="1"/>
</dbReference>
<feature type="repeat" description="TPR" evidence="9">
    <location>
        <begin position="226"/>
        <end position="259"/>
    </location>
</feature>
<evidence type="ECO:0000313" key="12">
    <source>
        <dbReference type="EMBL" id="MFC4268400.1"/>
    </source>
</evidence>
<keyword evidence="10" id="KW-0812">Transmembrane</keyword>
<feature type="transmembrane region" description="Helical" evidence="10">
    <location>
        <begin position="337"/>
        <end position="359"/>
    </location>
</feature>
<evidence type="ECO:0000256" key="7">
    <source>
        <dbReference type="ARBA" id="ARBA00022840"/>
    </source>
</evidence>